<keyword evidence="2" id="KW-1185">Reference proteome</keyword>
<evidence type="ECO:0000313" key="1">
    <source>
        <dbReference type="EMBL" id="GIY80276.1"/>
    </source>
</evidence>
<dbReference type="Proteomes" id="UP001054945">
    <property type="component" value="Unassembled WGS sequence"/>
</dbReference>
<evidence type="ECO:0000313" key="2">
    <source>
        <dbReference type="Proteomes" id="UP001054945"/>
    </source>
</evidence>
<protein>
    <submittedName>
        <fullName evidence="1">Uncharacterized protein</fullName>
    </submittedName>
</protein>
<dbReference type="AlphaFoldDB" id="A0AAV4WCN9"/>
<organism evidence="1 2">
    <name type="scientific">Caerostris extrusa</name>
    <name type="common">Bark spider</name>
    <name type="synonym">Caerostris bankana</name>
    <dbReference type="NCBI Taxonomy" id="172846"/>
    <lineage>
        <taxon>Eukaryota</taxon>
        <taxon>Metazoa</taxon>
        <taxon>Ecdysozoa</taxon>
        <taxon>Arthropoda</taxon>
        <taxon>Chelicerata</taxon>
        <taxon>Arachnida</taxon>
        <taxon>Araneae</taxon>
        <taxon>Araneomorphae</taxon>
        <taxon>Entelegynae</taxon>
        <taxon>Araneoidea</taxon>
        <taxon>Araneidae</taxon>
        <taxon>Caerostris</taxon>
    </lineage>
</organism>
<gene>
    <name evidence="1" type="ORF">CEXT_262791</name>
</gene>
<proteinExistence type="predicted"/>
<comment type="caution">
    <text evidence="1">The sequence shown here is derived from an EMBL/GenBank/DDBJ whole genome shotgun (WGS) entry which is preliminary data.</text>
</comment>
<name>A0AAV4WCN9_CAEEX</name>
<dbReference type="EMBL" id="BPLR01015989">
    <property type="protein sequence ID" value="GIY80276.1"/>
    <property type="molecule type" value="Genomic_DNA"/>
</dbReference>
<sequence length="148" mass="17038">MEILHRISTSKYKSPKAFPECVRNNNLLLQQQLFNKANVLMCHSTIKETHRESPGQGTKRRQKTLLIIGGKRPEGSRKERETFSGCGEECRGVETVIFSWRTNQFTWLICRYGGPGSFSIPLNASGLELEIFLERVRSFGKLTWKPYE</sequence>
<accession>A0AAV4WCN9</accession>
<reference evidence="1 2" key="1">
    <citation type="submission" date="2021-06" db="EMBL/GenBank/DDBJ databases">
        <title>Caerostris extrusa draft genome.</title>
        <authorList>
            <person name="Kono N."/>
            <person name="Arakawa K."/>
        </authorList>
    </citation>
    <scope>NUCLEOTIDE SEQUENCE [LARGE SCALE GENOMIC DNA]</scope>
</reference>